<dbReference type="PANTHER" id="PTHR30480:SF13">
    <property type="entry name" value="BETA-HEXOSAMINIDASE"/>
    <property type="match status" value="1"/>
</dbReference>
<evidence type="ECO:0000313" key="7">
    <source>
        <dbReference type="EMBL" id="MBB4235915.1"/>
    </source>
</evidence>
<sequence>MSETIQRDARAVFLPAFDTLDFHNIMVPFIDAGGCSVLIGESRSEYVARGMSGDRLARENKQAVTAAIDGLHRGQAGLIVAVDQELGGIRRLEGLAPPLPTLHEAKRLPADEIEGSCFETARAAKELGVTMFLAPIADVVVGQNPWLEGRTLGTDRREVGRIVSAFVRGIQRAGITAVTKHFPGFIDLAGDPALVDVSMMSGLDKILENATPFREAIRAGTMAVMAGPAPVAALDQENAACTSAKVIELLRGEFGFTGLVISDDLDAPATMRGQSLVDTAVTALSAGVDLLLVAGGPHLPELCDGIVDAVQTGRLPAERLIEAANRVRHTASSSSQ</sequence>
<keyword evidence="4 7" id="KW-0378">Hydrolase</keyword>
<proteinExistence type="inferred from homology"/>
<dbReference type="InterPro" id="IPR017853">
    <property type="entry name" value="GH"/>
</dbReference>
<gene>
    <name evidence="7" type="ORF">GGD57_002489</name>
</gene>
<evidence type="ECO:0000256" key="1">
    <source>
        <dbReference type="ARBA" id="ARBA00001231"/>
    </source>
</evidence>
<name>A0A7W6R3S9_9HYPH</name>
<dbReference type="EC" id="3.2.1.52" evidence="3"/>
<dbReference type="Gene3D" id="3.20.20.300">
    <property type="entry name" value="Glycoside hydrolase, family 3, N-terminal domain"/>
    <property type="match status" value="1"/>
</dbReference>
<evidence type="ECO:0000256" key="2">
    <source>
        <dbReference type="ARBA" id="ARBA00005336"/>
    </source>
</evidence>
<dbReference type="RefSeq" id="WP_348645970.1">
    <property type="nucleotide sequence ID" value="NZ_JACIFY010000007.1"/>
</dbReference>
<dbReference type="InterPro" id="IPR050226">
    <property type="entry name" value="NagZ_Beta-hexosaminidase"/>
</dbReference>
<protein>
    <recommendedName>
        <fullName evidence="3">beta-N-acetylhexosaminidase</fullName>
        <ecNumber evidence="3">3.2.1.52</ecNumber>
    </recommendedName>
</protein>
<comment type="similarity">
    <text evidence="2">Belongs to the glycosyl hydrolase 3 family.</text>
</comment>
<dbReference type="PANTHER" id="PTHR30480">
    <property type="entry name" value="BETA-HEXOSAMINIDASE-RELATED"/>
    <property type="match status" value="1"/>
</dbReference>
<feature type="domain" description="Glycoside hydrolase family 3 N-terminal" evidence="6">
    <location>
        <begin position="73"/>
        <end position="328"/>
    </location>
</feature>
<dbReference type="InterPro" id="IPR036962">
    <property type="entry name" value="Glyco_hydro_3_N_sf"/>
</dbReference>
<comment type="caution">
    <text evidence="7">The sequence shown here is derived from an EMBL/GenBank/DDBJ whole genome shotgun (WGS) entry which is preliminary data.</text>
</comment>
<dbReference type="GO" id="GO:0009254">
    <property type="term" value="P:peptidoglycan turnover"/>
    <property type="evidence" value="ECO:0007669"/>
    <property type="project" value="TreeGrafter"/>
</dbReference>
<dbReference type="EMBL" id="JACIFY010000007">
    <property type="protein sequence ID" value="MBB4235915.1"/>
    <property type="molecule type" value="Genomic_DNA"/>
</dbReference>
<dbReference type="Pfam" id="PF00933">
    <property type="entry name" value="Glyco_hydro_3"/>
    <property type="match status" value="1"/>
</dbReference>
<keyword evidence="5 7" id="KW-0326">Glycosidase</keyword>
<dbReference type="SUPFAM" id="SSF51445">
    <property type="entry name" value="(Trans)glycosidases"/>
    <property type="match status" value="1"/>
</dbReference>
<evidence type="ECO:0000256" key="5">
    <source>
        <dbReference type="ARBA" id="ARBA00023295"/>
    </source>
</evidence>
<reference evidence="7 8" key="1">
    <citation type="submission" date="2020-08" db="EMBL/GenBank/DDBJ databases">
        <title>Genomic Encyclopedia of Type Strains, Phase IV (KMG-V): Genome sequencing to study the core and pangenomes of soil and plant-associated prokaryotes.</title>
        <authorList>
            <person name="Whitman W."/>
        </authorList>
    </citation>
    <scope>NUCLEOTIDE SEQUENCE [LARGE SCALE GENOMIC DNA]</scope>
    <source>
        <strain evidence="7 8">SEMIA 4089</strain>
    </source>
</reference>
<evidence type="ECO:0000256" key="3">
    <source>
        <dbReference type="ARBA" id="ARBA00012663"/>
    </source>
</evidence>
<organism evidence="7 8">
    <name type="scientific">Rhizobium esperanzae</name>
    <dbReference type="NCBI Taxonomy" id="1967781"/>
    <lineage>
        <taxon>Bacteria</taxon>
        <taxon>Pseudomonadati</taxon>
        <taxon>Pseudomonadota</taxon>
        <taxon>Alphaproteobacteria</taxon>
        <taxon>Hyphomicrobiales</taxon>
        <taxon>Rhizobiaceae</taxon>
        <taxon>Rhizobium/Agrobacterium group</taxon>
        <taxon>Rhizobium</taxon>
    </lineage>
</organism>
<dbReference type="GO" id="GO:0005975">
    <property type="term" value="P:carbohydrate metabolic process"/>
    <property type="evidence" value="ECO:0007669"/>
    <property type="project" value="InterPro"/>
</dbReference>
<accession>A0A7W6R3S9</accession>
<dbReference type="GO" id="GO:0004563">
    <property type="term" value="F:beta-N-acetylhexosaminidase activity"/>
    <property type="evidence" value="ECO:0007669"/>
    <property type="project" value="UniProtKB-EC"/>
</dbReference>
<evidence type="ECO:0000256" key="4">
    <source>
        <dbReference type="ARBA" id="ARBA00022801"/>
    </source>
</evidence>
<evidence type="ECO:0000259" key="6">
    <source>
        <dbReference type="Pfam" id="PF00933"/>
    </source>
</evidence>
<dbReference type="InterPro" id="IPR001764">
    <property type="entry name" value="Glyco_hydro_3_N"/>
</dbReference>
<dbReference type="Proteomes" id="UP000540909">
    <property type="component" value="Unassembled WGS sequence"/>
</dbReference>
<comment type="catalytic activity">
    <reaction evidence="1">
        <text>Hydrolysis of terminal non-reducing N-acetyl-D-hexosamine residues in N-acetyl-beta-D-hexosaminides.</text>
        <dbReference type="EC" id="3.2.1.52"/>
    </reaction>
</comment>
<evidence type="ECO:0000313" key="8">
    <source>
        <dbReference type="Proteomes" id="UP000540909"/>
    </source>
</evidence>
<dbReference type="AlphaFoldDB" id="A0A7W6R3S9"/>